<dbReference type="InterPro" id="IPR036101">
    <property type="entry name" value="CarD-like/TRCF_RID_sf"/>
</dbReference>
<dbReference type="AlphaFoldDB" id="A0A398DP02"/>
<dbReference type="SMART" id="SM00487">
    <property type="entry name" value="DEXDc"/>
    <property type="match status" value="1"/>
</dbReference>
<dbReference type="InterPro" id="IPR037235">
    <property type="entry name" value="TRCF-like_C_D7"/>
</dbReference>
<keyword evidence="8 9" id="KW-0234">DNA repair</keyword>
<evidence type="ECO:0000256" key="6">
    <source>
        <dbReference type="ARBA" id="ARBA00022840"/>
    </source>
</evidence>
<dbReference type="InterPro" id="IPR027417">
    <property type="entry name" value="P-loop_NTPase"/>
</dbReference>
<evidence type="ECO:0000256" key="3">
    <source>
        <dbReference type="ARBA" id="ARBA00022763"/>
    </source>
</evidence>
<evidence type="ECO:0000259" key="11">
    <source>
        <dbReference type="PROSITE" id="PS51194"/>
    </source>
</evidence>
<evidence type="ECO:0000256" key="9">
    <source>
        <dbReference type="HAMAP-Rule" id="MF_00969"/>
    </source>
</evidence>
<dbReference type="HAMAP" id="MF_00969">
    <property type="entry name" value="TRCF"/>
    <property type="match status" value="1"/>
</dbReference>
<evidence type="ECO:0000313" key="12">
    <source>
        <dbReference type="EMBL" id="RIE16925.1"/>
    </source>
</evidence>
<comment type="caution">
    <text evidence="12">The sequence shown here is derived from an EMBL/GenBank/DDBJ whole genome shotgun (WGS) entry which is preliminary data.</text>
</comment>
<dbReference type="InterPro" id="IPR041471">
    <property type="entry name" value="UvrB_inter"/>
</dbReference>
<dbReference type="Pfam" id="PF02559">
    <property type="entry name" value="CarD_TRCF_RID"/>
    <property type="match status" value="1"/>
</dbReference>
<keyword evidence="2 9" id="KW-0547">Nucleotide-binding</keyword>
<dbReference type="InterPro" id="IPR011545">
    <property type="entry name" value="DEAD/DEAH_box_helicase_dom"/>
</dbReference>
<evidence type="ECO:0000259" key="10">
    <source>
        <dbReference type="PROSITE" id="PS51192"/>
    </source>
</evidence>
<dbReference type="PANTHER" id="PTHR47964">
    <property type="entry name" value="ATP-DEPENDENT DNA HELICASE HOMOLOG RECG, CHLOROPLASTIC"/>
    <property type="match status" value="1"/>
</dbReference>
<keyword evidence="3 9" id="KW-0227">DNA damage</keyword>
<dbReference type="PROSITE" id="PS51192">
    <property type="entry name" value="HELICASE_ATP_BIND_1"/>
    <property type="match status" value="1"/>
</dbReference>
<gene>
    <name evidence="9 12" type="primary">mfd</name>
    <name evidence="12" type="ORF">SMC1_04530</name>
</gene>
<dbReference type="Pfam" id="PF17757">
    <property type="entry name" value="UvrB_inter"/>
    <property type="match status" value="1"/>
</dbReference>
<evidence type="ECO:0000256" key="8">
    <source>
        <dbReference type="ARBA" id="ARBA00023204"/>
    </source>
</evidence>
<comment type="subcellular location">
    <subcellularLocation>
        <location evidence="9">Cytoplasm</location>
    </subcellularLocation>
</comment>
<dbReference type="Gene3D" id="3.90.1150.50">
    <property type="entry name" value="Transcription-repair-coupling factor, D7 domain"/>
    <property type="match status" value="1"/>
</dbReference>
<dbReference type="GO" id="GO:0005524">
    <property type="term" value="F:ATP binding"/>
    <property type="evidence" value="ECO:0007669"/>
    <property type="project" value="UniProtKB-UniRule"/>
</dbReference>
<dbReference type="InterPro" id="IPR014001">
    <property type="entry name" value="Helicase_ATP-bd"/>
</dbReference>
<dbReference type="GO" id="GO:0000716">
    <property type="term" value="P:transcription-coupled nucleotide-excision repair, DNA damage recognition"/>
    <property type="evidence" value="ECO:0007669"/>
    <property type="project" value="UniProtKB-UniRule"/>
</dbReference>
<name>A0A398DP02_9BACT</name>
<dbReference type="InterPro" id="IPR005118">
    <property type="entry name" value="TRCF_C"/>
</dbReference>
<dbReference type="GO" id="GO:0005737">
    <property type="term" value="C:cytoplasm"/>
    <property type="evidence" value="ECO:0007669"/>
    <property type="project" value="UniProtKB-SubCell"/>
</dbReference>
<organism evidence="12 13">
    <name type="scientific">Candidatus Cryosericum septentrionale</name>
    <dbReference type="NCBI Taxonomy" id="2290913"/>
    <lineage>
        <taxon>Bacteria</taxon>
        <taxon>Pseudomonadati</taxon>
        <taxon>Caldisericota/Cryosericota group</taxon>
        <taxon>Candidatus Cryosericota</taxon>
        <taxon>Candidatus Cryosericia</taxon>
        <taxon>Candidatus Cryosericales</taxon>
        <taxon>Candidatus Cryosericaceae</taxon>
        <taxon>Candidatus Cryosericum</taxon>
    </lineage>
</organism>
<evidence type="ECO:0000256" key="5">
    <source>
        <dbReference type="ARBA" id="ARBA00022806"/>
    </source>
</evidence>
<comment type="similarity">
    <text evidence="9">In the N-terminal section; belongs to the UvrB family.</text>
</comment>
<dbReference type="InterPro" id="IPR004576">
    <property type="entry name" value="Mfd"/>
</dbReference>
<dbReference type="Pfam" id="PF00271">
    <property type="entry name" value="Helicase_C"/>
    <property type="match status" value="1"/>
</dbReference>
<dbReference type="RefSeq" id="WP_119085607.1">
    <property type="nucleotide sequence ID" value="NZ_QXIY01000017.1"/>
</dbReference>
<keyword evidence="6 9" id="KW-0067">ATP-binding</keyword>
<dbReference type="Gene3D" id="3.40.50.11180">
    <property type="match status" value="1"/>
</dbReference>
<keyword evidence="5" id="KW-0347">Helicase</keyword>
<proteinExistence type="inferred from homology"/>
<dbReference type="GO" id="GO:0006355">
    <property type="term" value="P:regulation of DNA-templated transcription"/>
    <property type="evidence" value="ECO:0007669"/>
    <property type="project" value="UniProtKB-UniRule"/>
</dbReference>
<keyword evidence="1 9" id="KW-0963">Cytoplasm</keyword>
<evidence type="ECO:0000256" key="7">
    <source>
        <dbReference type="ARBA" id="ARBA00023125"/>
    </source>
</evidence>
<dbReference type="Gene3D" id="3.30.2060.10">
    <property type="entry name" value="Penicillin-binding protein 1b domain"/>
    <property type="match status" value="1"/>
</dbReference>
<dbReference type="NCBIfam" id="TIGR00580">
    <property type="entry name" value="mfd"/>
    <property type="match status" value="1"/>
</dbReference>
<dbReference type="SMART" id="SM00490">
    <property type="entry name" value="HELICc"/>
    <property type="match status" value="1"/>
</dbReference>
<feature type="domain" description="Helicase C-terminal" evidence="11">
    <location>
        <begin position="804"/>
        <end position="961"/>
    </location>
</feature>
<keyword evidence="4 9" id="KW-0378">Hydrolase</keyword>
<dbReference type="EMBL" id="QXIY01000017">
    <property type="protein sequence ID" value="RIE16925.1"/>
    <property type="molecule type" value="Genomic_DNA"/>
</dbReference>
<dbReference type="EC" id="3.6.4.-" evidence="9"/>
<dbReference type="PROSITE" id="PS51194">
    <property type="entry name" value="HELICASE_CTER"/>
    <property type="match status" value="1"/>
</dbReference>
<dbReference type="Gene3D" id="3.40.50.300">
    <property type="entry name" value="P-loop containing nucleotide triphosphate hydrolases"/>
    <property type="match status" value="2"/>
</dbReference>
<dbReference type="SUPFAM" id="SSF141259">
    <property type="entry name" value="CarD-like"/>
    <property type="match status" value="1"/>
</dbReference>
<dbReference type="InterPro" id="IPR003711">
    <property type="entry name" value="CarD-like/TRCF_RID"/>
</dbReference>
<evidence type="ECO:0000256" key="2">
    <source>
        <dbReference type="ARBA" id="ARBA00022741"/>
    </source>
</evidence>
<dbReference type="GO" id="GO:0003678">
    <property type="term" value="F:DNA helicase activity"/>
    <property type="evidence" value="ECO:0007669"/>
    <property type="project" value="TreeGrafter"/>
</dbReference>
<reference evidence="12 13" key="1">
    <citation type="submission" date="2018-09" db="EMBL/GenBank/DDBJ databases">
        <title>Discovery and Ecogenomic Context for Candidatus Cryosericales, a Global Caldiserica Order Active in Thawing Permafrost.</title>
        <authorList>
            <person name="Martinez M.A."/>
            <person name="Woodcroft B.J."/>
            <person name="Ignacio Espinoza J.C."/>
            <person name="Zayed A."/>
            <person name="Singleton C.M."/>
            <person name="Boyd J."/>
            <person name="Li Y.-F."/>
            <person name="Purvine S."/>
            <person name="Maughan H."/>
            <person name="Hodgkins S.B."/>
            <person name="Anderson D."/>
            <person name="Sederholm M."/>
            <person name="Temperton B."/>
            <person name="Saleska S.R."/>
            <person name="Tyson G.W."/>
            <person name="Rich V.I."/>
        </authorList>
    </citation>
    <scope>NUCLEOTIDE SEQUENCE [LARGE SCALE GENOMIC DNA]</scope>
    <source>
        <strain evidence="12 13">SMC1</strain>
    </source>
</reference>
<evidence type="ECO:0000313" key="13">
    <source>
        <dbReference type="Proteomes" id="UP000266113"/>
    </source>
</evidence>
<dbReference type="SUPFAM" id="SSF143517">
    <property type="entry name" value="TRCF domain-like"/>
    <property type="match status" value="1"/>
</dbReference>
<dbReference type="Pfam" id="PF00270">
    <property type="entry name" value="DEAD"/>
    <property type="match status" value="1"/>
</dbReference>
<feature type="domain" description="Helicase ATP-binding" evidence="10">
    <location>
        <begin position="625"/>
        <end position="786"/>
    </location>
</feature>
<dbReference type="SUPFAM" id="SSF52540">
    <property type="entry name" value="P-loop containing nucleoside triphosphate hydrolases"/>
    <property type="match status" value="3"/>
</dbReference>
<dbReference type="GO" id="GO:0003684">
    <property type="term" value="F:damaged DNA binding"/>
    <property type="evidence" value="ECO:0007669"/>
    <property type="project" value="InterPro"/>
</dbReference>
<dbReference type="SMART" id="SM00982">
    <property type="entry name" value="TRCF"/>
    <property type="match status" value="1"/>
</dbReference>
<dbReference type="PANTHER" id="PTHR47964:SF1">
    <property type="entry name" value="ATP-DEPENDENT DNA HELICASE HOMOLOG RECG, CHLOROPLASTIC"/>
    <property type="match status" value="1"/>
</dbReference>
<keyword evidence="13" id="KW-1185">Reference proteome</keyword>
<accession>A0A398DP02</accession>
<keyword evidence="7 9" id="KW-0238">DNA-binding</keyword>
<sequence>MQSGSFDLLLQQAQASAPELFARLAQLLEQPGSITVSSPSSGYRQLLLAALVTVCPRPLVVVCPSVDRAEELSSMVRGISGAIAGARPFVVLPELGVELMEYTQYSRPLSFARARALDQIYAHAETVVFTTAQGLIDPSIPARDFTELVSALTVGDRIIPHSLARRLLQMGYEGVSSVTEMSQFSMRGNVFDLYSQVGEYPARIVLEGNVISRIKLFDPVTQQSVEPVSSVGILPPYPVLLDREVRQSFAAVAAERWKKEHETSRGTEEQDATFLEDLESFISTTNSRGVNYFLYQYADPERMCGGLASLLGPRAIALFADVDPEAELTQIFDSARELYDRTIQAGFAPSSSALDQVEQTARRALGGFARSVSLTATSARDALTPASRELPPLTLSGSFSEYLGLHAPGETAIDVVSWNPDKARHLVMDTVEDPGVMARLAVIKGSLSAGFAAEGFMVLTDRELFPKAMMSPKKTVRFSQAISRLEDLHEGDYVVHRDYGIGVFRGMNAITVDGVTRDYISLEYKDHSLLHVPVERLGYLEKYVGDRTEITLDEPGSRKWKRARKEAAEDARRIAHELLETAAKRHAREGYMFKPNPELEVPVVDAFAYELTPDQSKAIADVLADMEAGKPMDRLVCGDVGFGKTEVAIRAAARAVANGKQVAVIAPTTILAMQHFRNLEERFEPVGYKVALFSRMVGSRELAADRKLLHEGGVDIAVGTHKVLNMAGDFKDIGLMIVDEEQLFGVLDKEKIKKMKAEVDVLTLSATPIPRTLESSIVGIRDISLINTPPVGRYPIRTFLMPFDEEQLTRAVRAELGRHGQVYFVHNRIMDIEARFALLARLFPEARIAVAHGQLRSEVLEQIMLDFYEGKYDILVSTTIIEAGLDFPNVNTIIVDEGERFGLAQLYQLRGRVGRAQRHAYAYIFHSHGVMRESVAFKRLEAIASAVDFGAGLQVALKDLELRGAGDVLGVKQSGRFSDVGYHMFLSMVEEEIMRVRGQYSEPVAKPVIILGMSAFIPESYVADSGERLALYNAVERAGGQDLTALEERTVDRYGALPPEISGIFALKRLELSLIPLGVSSVKESGHALVLEFFSEEAATRFLRAHVAQVARARTVRDSVVLPMKADQKPLSLLSWLLSGPETVH</sequence>
<comment type="similarity">
    <text evidence="9">In the C-terminal section; belongs to the helicase family. RecG subfamily.</text>
</comment>
<dbReference type="Proteomes" id="UP000266113">
    <property type="component" value="Unassembled WGS sequence"/>
</dbReference>
<evidence type="ECO:0000256" key="4">
    <source>
        <dbReference type="ARBA" id="ARBA00022801"/>
    </source>
</evidence>
<dbReference type="SMART" id="SM01058">
    <property type="entry name" value="CarD_TRCF"/>
    <property type="match status" value="1"/>
</dbReference>
<dbReference type="InterPro" id="IPR001650">
    <property type="entry name" value="Helicase_C-like"/>
</dbReference>
<dbReference type="OrthoDB" id="9804325at2"/>
<comment type="function">
    <text evidence="9">Couples transcription and DNA repair by recognizing RNA polymerase (RNAP) stalled at DNA lesions. Mediates ATP-dependent release of RNAP and its truncated transcript from the DNA, and recruitment of nucleotide excision repair machinery to the damaged site.</text>
</comment>
<protein>
    <recommendedName>
        <fullName evidence="9">Transcription-repair-coupling factor</fullName>
        <shortName evidence="9">TRCF</shortName>
        <ecNumber evidence="9">3.6.4.-</ecNumber>
    </recommendedName>
</protein>
<dbReference type="InterPro" id="IPR047112">
    <property type="entry name" value="RecG/Mfd"/>
</dbReference>
<dbReference type="GO" id="GO:0016787">
    <property type="term" value="F:hydrolase activity"/>
    <property type="evidence" value="ECO:0007669"/>
    <property type="project" value="UniProtKB-KW"/>
</dbReference>
<evidence type="ECO:0000256" key="1">
    <source>
        <dbReference type="ARBA" id="ARBA00022490"/>
    </source>
</evidence>
<dbReference type="Pfam" id="PF03461">
    <property type="entry name" value="TRCF"/>
    <property type="match status" value="1"/>
</dbReference>
<dbReference type="Gene3D" id="2.40.10.170">
    <property type="match status" value="1"/>
</dbReference>